<keyword evidence="4" id="KW-0378">Hydrolase</keyword>
<dbReference type="GO" id="GO:0008936">
    <property type="term" value="F:nicotinamidase activity"/>
    <property type="evidence" value="ECO:0007669"/>
    <property type="project" value="UniProtKB-EC"/>
</dbReference>
<dbReference type="Pfam" id="PF00857">
    <property type="entry name" value="Isochorismatase"/>
    <property type="match status" value="1"/>
</dbReference>
<keyword evidence="3" id="KW-0479">Metal-binding</keyword>
<dbReference type="EC" id="3.5.1.19" evidence="6"/>
<evidence type="ECO:0000313" key="10">
    <source>
        <dbReference type="Proteomes" id="UP000008152"/>
    </source>
</evidence>
<proteinExistence type="inferred from homology"/>
<dbReference type="GO" id="GO:0046872">
    <property type="term" value="F:metal ion binding"/>
    <property type="evidence" value="ECO:0007669"/>
    <property type="project" value="UniProtKB-KW"/>
</dbReference>
<evidence type="ECO:0000256" key="1">
    <source>
        <dbReference type="ARBA" id="ARBA00006336"/>
    </source>
</evidence>
<reference evidence="9 10" key="1">
    <citation type="submission" date="2007-08" db="EMBL/GenBank/DDBJ databases">
        <authorList>
            <consortium name="The Vibrio harveyi Genome Sequencing Project"/>
            <person name="Bassler B."/>
            <person name="Clifton S.W."/>
            <person name="Fulton L."/>
            <person name="Delehaunty K."/>
            <person name="Fronick C."/>
            <person name="Harrison M."/>
            <person name="Markivic C."/>
            <person name="Fulton R."/>
            <person name="Tin-Wollam A.-M."/>
            <person name="Shah N."/>
            <person name="Pepin K."/>
            <person name="Nash W."/>
            <person name="Thiruvilangam P."/>
            <person name="Bhonagiri V."/>
            <person name="Waters C."/>
            <person name="Tu K.C."/>
            <person name="Irgon J."/>
            <person name="Wilson R.K."/>
        </authorList>
    </citation>
    <scope>NUCLEOTIDE SEQUENCE [LARGE SCALE GENOMIC DNA]</scope>
    <source>
        <strain evidence="10">ATCC BAA-1116 / BB120</strain>
    </source>
</reference>
<protein>
    <recommendedName>
        <fullName evidence="6">nicotinamidase</fullName>
        <ecNumber evidence="6">3.5.1.19</ecNumber>
    </recommendedName>
    <alternativeName>
        <fullName evidence="7">Nicotinamide deamidase</fullName>
    </alternativeName>
</protein>
<dbReference type="PANTHER" id="PTHR11080">
    <property type="entry name" value="PYRAZINAMIDASE/NICOTINAMIDASE"/>
    <property type="match status" value="1"/>
</dbReference>
<evidence type="ECO:0000256" key="6">
    <source>
        <dbReference type="ARBA" id="ARBA00039017"/>
    </source>
</evidence>
<organism evidence="9 10">
    <name type="scientific">Vibrio campbellii (strain ATCC BAA-1116)</name>
    <dbReference type="NCBI Taxonomy" id="2902295"/>
    <lineage>
        <taxon>Bacteria</taxon>
        <taxon>Pseudomonadati</taxon>
        <taxon>Pseudomonadota</taxon>
        <taxon>Gammaproteobacteria</taxon>
        <taxon>Vibrionales</taxon>
        <taxon>Vibrionaceae</taxon>
        <taxon>Vibrio</taxon>
    </lineage>
</organism>
<accession>A7N4I9</accession>
<dbReference type="AlphaFoldDB" id="A7N4I9"/>
<evidence type="ECO:0000256" key="5">
    <source>
        <dbReference type="ARBA" id="ARBA00037900"/>
    </source>
</evidence>
<evidence type="ECO:0000256" key="3">
    <source>
        <dbReference type="ARBA" id="ARBA00022723"/>
    </source>
</evidence>
<dbReference type="GO" id="GO:0019363">
    <property type="term" value="P:pyridine nucleotide biosynthetic process"/>
    <property type="evidence" value="ECO:0007669"/>
    <property type="project" value="UniProtKB-KW"/>
</dbReference>
<feature type="domain" description="Isochorismatase-like" evidence="8">
    <location>
        <begin position="97"/>
        <end position="218"/>
    </location>
</feature>
<dbReference type="PANTHER" id="PTHR11080:SF2">
    <property type="entry name" value="LD05707P"/>
    <property type="match status" value="1"/>
</dbReference>
<dbReference type="Proteomes" id="UP000008152">
    <property type="component" value="Chromosome II"/>
</dbReference>
<dbReference type="InterPro" id="IPR000868">
    <property type="entry name" value="Isochorismatase-like_dom"/>
</dbReference>
<sequence>MANASIETDKESAMTVLVNYQTTAVIDVDPEKGFTELCPDELPVTGALEIVPELLKNHTKGRLKLVSRDLHPPKAAWDAETPANMLEPVGLPNVDIKWNRHCVLGTTGVELLDGLPPVLEYDFQVNKGMDPDAHPYGIFFHDVADTKTTGTNEFLKFNHIDTVVVGGLALDFCVKKSVTQALELGFKVIVNLASSRAVLPDTIDAVIAEMEEKGAVFVKNADDIIVENFA</sequence>
<evidence type="ECO:0000259" key="8">
    <source>
        <dbReference type="Pfam" id="PF00857"/>
    </source>
</evidence>
<evidence type="ECO:0000256" key="4">
    <source>
        <dbReference type="ARBA" id="ARBA00022801"/>
    </source>
</evidence>
<dbReference type="PATRIC" id="fig|338187.36.peg.5425"/>
<dbReference type="CDD" id="cd01011">
    <property type="entry name" value="nicotinamidase"/>
    <property type="match status" value="1"/>
</dbReference>
<evidence type="ECO:0000256" key="2">
    <source>
        <dbReference type="ARBA" id="ARBA00022642"/>
    </source>
</evidence>
<name>A7N4I9_VIBC1</name>
<dbReference type="SUPFAM" id="SSF52499">
    <property type="entry name" value="Isochorismatase-like hydrolases"/>
    <property type="match status" value="1"/>
</dbReference>
<comment type="similarity">
    <text evidence="1">Belongs to the isochorismatase family.</text>
</comment>
<evidence type="ECO:0000256" key="7">
    <source>
        <dbReference type="ARBA" id="ARBA00043224"/>
    </source>
</evidence>
<dbReference type="EMBL" id="CP000790">
    <property type="protein sequence ID" value="ABU74468.1"/>
    <property type="molecule type" value="Genomic_DNA"/>
</dbReference>
<gene>
    <name evidence="9" type="ordered locus">VIBHAR_06577</name>
</gene>
<dbReference type="InterPro" id="IPR052347">
    <property type="entry name" value="Isochorismatase_Nicotinamidase"/>
</dbReference>
<keyword evidence="2" id="KW-0662">Pyridine nucleotide biosynthesis</keyword>
<evidence type="ECO:0000313" key="9">
    <source>
        <dbReference type="EMBL" id="ABU74468.1"/>
    </source>
</evidence>
<dbReference type="Gene3D" id="3.40.50.850">
    <property type="entry name" value="Isochorismatase-like"/>
    <property type="match status" value="1"/>
</dbReference>
<dbReference type="InterPro" id="IPR036380">
    <property type="entry name" value="Isochorismatase-like_sf"/>
</dbReference>
<dbReference type="KEGG" id="vha:VIBHAR_06577"/>
<comment type="pathway">
    <text evidence="5">Cofactor biosynthesis; nicotinate biosynthesis; nicotinate from nicotinamide: step 1/1.</text>
</comment>